<dbReference type="GO" id="GO:0016289">
    <property type="term" value="F:acyl-CoA hydrolase activity"/>
    <property type="evidence" value="ECO:0007669"/>
    <property type="project" value="TreeGrafter"/>
</dbReference>
<proteinExistence type="predicted"/>
<dbReference type="PANTHER" id="PTHR42856:SF1">
    <property type="entry name" value="ACYL-COENZYME A THIOESTERASE PAAI"/>
    <property type="match status" value="1"/>
</dbReference>
<reference evidence="3 4" key="1">
    <citation type="submission" date="2015-09" db="EMBL/GenBank/DDBJ databases">
        <authorList>
            <consortium name="Swine Surveillance"/>
        </authorList>
    </citation>
    <scope>NUCLEOTIDE SEQUENCE [LARGE SCALE GENOMIC DNA]</scope>
    <source>
        <strain evidence="3 4">CECT 8383</strain>
    </source>
</reference>
<dbReference type="Proteomes" id="UP000051681">
    <property type="component" value="Unassembled WGS sequence"/>
</dbReference>
<keyword evidence="4" id="KW-1185">Reference proteome</keyword>
<keyword evidence="1 3" id="KW-0378">Hydrolase</keyword>
<dbReference type="EMBL" id="CYSF01000017">
    <property type="protein sequence ID" value="CUH85665.1"/>
    <property type="molecule type" value="Genomic_DNA"/>
</dbReference>
<organism evidence="3 4">
    <name type="scientific">Thalassovita mediterranea</name>
    <dbReference type="NCBI Taxonomy" id="340021"/>
    <lineage>
        <taxon>Bacteria</taxon>
        <taxon>Pseudomonadati</taxon>
        <taxon>Pseudomonadota</taxon>
        <taxon>Alphaproteobacteria</taxon>
        <taxon>Rhodobacterales</taxon>
        <taxon>Roseobacteraceae</taxon>
        <taxon>Thalassovita</taxon>
    </lineage>
</organism>
<dbReference type="AlphaFoldDB" id="A0A0P1GS98"/>
<dbReference type="RefSeq" id="WP_197407415.1">
    <property type="nucleotide sequence ID" value="NZ_CYSF01000017.1"/>
</dbReference>
<gene>
    <name evidence="3" type="ORF">TM5383_02899</name>
</gene>
<dbReference type="PANTHER" id="PTHR42856">
    <property type="entry name" value="ACYL-COENZYME A THIOESTERASE PAAI"/>
    <property type="match status" value="1"/>
</dbReference>
<name>A0A0P1GS98_9RHOB</name>
<dbReference type="SUPFAM" id="SSF54637">
    <property type="entry name" value="Thioesterase/thiol ester dehydrase-isomerase"/>
    <property type="match status" value="1"/>
</dbReference>
<sequence length="133" mass="14372">MDILDYGRGILDQQPFSQLLGAELEKFEQGFAELHLPVKDELKQQHGFVHGGAVSYLADNALTYAGASVLGAVLTLEMKINYSRPAVGERLIARAVVESSGKRQAVCSCKVYAVNDGEEKLCAIAQGTVLTMK</sequence>
<accession>A0A0P1GS98</accession>
<evidence type="ECO:0000313" key="4">
    <source>
        <dbReference type="Proteomes" id="UP000051681"/>
    </source>
</evidence>
<dbReference type="Pfam" id="PF03061">
    <property type="entry name" value="4HBT"/>
    <property type="match status" value="1"/>
</dbReference>
<dbReference type="STRING" id="340021.TM5383_02899"/>
<evidence type="ECO:0000313" key="3">
    <source>
        <dbReference type="EMBL" id="CUH85665.1"/>
    </source>
</evidence>
<dbReference type="InterPro" id="IPR006683">
    <property type="entry name" value="Thioestr_dom"/>
</dbReference>
<dbReference type="InterPro" id="IPR003736">
    <property type="entry name" value="PAAI_dom"/>
</dbReference>
<dbReference type="NCBIfam" id="TIGR00369">
    <property type="entry name" value="unchar_dom_1"/>
    <property type="match status" value="1"/>
</dbReference>
<evidence type="ECO:0000256" key="1">
    <source>
        <dbReference type="ARBA" id="ARBA00022801"/>
    </source>
</evidence>
<dbReference type="InterPro" id="IPR052723">
    <property type="entry name" value="Acyl-CoA_thioesterase_PaaI"/>
</dbReference>
<evidence type="ECO:0000259" key="2">
    <source>
        <dbReference type="Pfam" id="PF03061"/>
    </source>
</evidence>
<dbReference type="Gene3D" id="3.10.129.10">
    <property type="entry name" value="Hotdog Thioesterase"/>
    <property type="match status" value="1"/>
</dbReference>
<dbReference type="InterPro" id="IPR029069">
    <property type="entry name" value="HotDog_dom_sf"/>
</dbReference>
<feature type="domain" description="Thioesterase" evidence="2">
    <location>
        <begin position="46"/>
        <end position="118"/>
    </location>
</feature>
<dbReference type="CDD" id="cd03443">
    <property type="entry name" value="PaaI_thioesterase"/>
    <property type="match status" value="1"/>
</dbReference>
<dbReference type="EC" id="3.1.2.-" evidence="3"/>
<protein>
    <submittedName>
        <fullName evidence="3">Putative esterase</fullName>
        <ecNumber evidence="3">3.1.2.-</ecNumber>
    </submittedName>
</protein>